<dbReference type="Proteomes" id="UP000887560">
    <property type="component" value="Unplaced"/>
</dbReference>
<sequence length="286" mass="32272">MATNISNNKLPFPQTLVIMLIVIINYNEVKGMINAAVGNTKNMVPSPVTNNNISGFDNKNLKKPSTVSFNNHPKAAPQKYKISKTKATPSDYHHKIAASPKTVDSHTIEHEMVINPQEEIEIKNEKMEGGNGSVNHHNMGVQAIEENKVNGSNNEQIEKQVEEKVKENKVYSKLIEEIHWNLGYRQPTDQKKKVIETVANLLVPYVEKFSRVEEKVEYAYVAGSIMVKALTIARQINKYKEMVGKRGIETSRYQIQTVASSILRFQALTGNFLGPLYFLSSKDAKW</sequence>
<dbReference type="AlphaFoldDB" id="A0A915P1V2"/>
<evidence type="ECO:0000313" key="1">
    <source>
        <dbReference type="Proteomes" id="UP000887560"/>
    </source>
</evidence>
<keyword evidence="1" id="KW-1185">Reference proteome</keyword>
<name>A0A915P1V2_9BILA</name>
<evidence type="ECO:0000313" key="2">
    <source>
        <dbReference type="WBParaSite" id="scf7180000423336.g10735"/>
    </source>
</evidence>
<reference evidence="2" key="1">
    <citation type="submission" date="2022-11" db="UniProtKB">
        <authorList>
            <consortium name="WormBaseParasite"/>
        </authorList>
    </citation>
    <scope>IDENTIFICATION</scope>
</reference>
<accession>A0A915P1V2</accession>
<protein>
    <submittedName>
        <fullName evidence="2">Uncharacterized protein</fullName>
    </submittedName>
</protein>
<organism evidence="1 2">
    <name type="scientific">Meloidogyne floridensis</name>
    <dbReference type="NCBI Taxonomy" id="298350"/>
    <lineage>
        <taxon>Eukaryota</taxon>
        <taxon>Metazoa</taxon>
        <taxon>Ecdysozoa</taxon>
        <taxon>Nematoda</taxon>
        <taxon>Chromadorea</taxon>
        <taxon>Rhabditida</taxon>
        <taxon>Tylenchina</taxon>
        <taxon>Tylenchomorpha</taxon>
        <taxon>Tylenchoidea</taxon>
        <taxon>Meloidogynidae</taxon>
        <taxon>Meloidogyninae</taxon>
        <taxon>Meloidogyne</taxon>
    </lineage>
</organism>
<proteinExistence type="predicted"/>
<dbReference type="WBParaSite" id="scf7180000423336.g10735">
    <property type="protein sequence ID" value="scf7180000423336.g10735"/>
    <property type="gene ID" value="scf7180000423336.g10735"/>
</dbReference>